<keyword evidence="2" id="KW-1185">Reference proteome</keyword>
<accession>A0ABP9K3N1</accession>
<organism evidence="1 2">
    <name type="scientific">Nocardia callitridis</name>
    <dbReference type="NCBI Taxonomy" id="648753"/>
    <lineage>
        <taxon>Bacteria</taxon>
        <taxon>Bacillati</taxon>
        <taxon>Actinomycetota</taxon>
        <taxon>Actinomycetes</taxon>
        <taxon>Mycobacteriales</taxon>
        <taxon>Nocardiaceae</taxon>
        <taxon>Nocardia</taxon>
    </lineage>
</organism>
<evidence type="ECO:0000313" key="1">
    <source>
        <dbReference type="EMBL" id="GAA5048853.1"/>
    </source>
</evidence>
<evidence type="ECO:0000313" key="2">
    <source>
        <dbReference type="Proteomes" id="UP001500603"/>
    </source>
</evidence>
<sequence length="90" mass="9896">MYARIIAVYELADLILGEPSESGNVEDTKSYLQAIGQKWSIRLANIGVADVTPYLREAVHNTSTRLLPEKPLVVYGIPTIDDDTEFTGTA</sequence>
<protein>
    <submittedName>
        <fullName evidence="1">Uncharacterized protein</fullName>
    </submittedName>
</protein>
<comment type="caution">
    <text evidence="1">The sequence shown here is derived from an EMBL/GenBank/DDBJ whole genome shotgun (WGS) entry which is preliminary data.</text>
</comment>
<name>A0ABP9K3N1_9NOCA</name>
<dbReference type="RefSeq" id="WP_345494533.1">
    <property type="nucleotide sequence ID" value="NZ_BAABJM010000001.1"/>
</dbReference>
<gene>
    <name evidence="1" type="ORF">GCM10023318_17150</name>
</gene>
<dbReference type="EMBL" id="BAABJM010000001">
    <property type="protein sequence ID" value="GAA5048853.1"/>
    <property type="molecule type" value="Genomic_DNA"/>
</dbReference>
<reference evidence="2" key="1">
    <citation type="journal article" date="2019" name="Int. J. Syst. Evol. Microbiol.">
        <title>The Global Catalogue of Microorganisms (GCM) 10K type strain sequencing project: providing services to taxonomists for standard genome sequencing and annotation.</title>
        <authorList>
            <consortium name="The Broad Institute Genomics Platform"/>
            <consortium name="The Broad Institute Genome Sequencing Center for Infectious Disease"/>
            <person name="Wu L."/>
            <person name="Ma J."/>
        </authorList>
    </citation>
    <scope>NUCLEOTIDE SEQUENCE [LARGE SCALE GENOMIC DNA]</scope>
    <source>
        <strain evidence="2">JCM 18298</strain>
    </source>
</reference>
<proteinExistence type="predicted"/>
<dbReference type="Proteomes" id="UP001500603">
    <property type="component" value="Unassembled WGS sequence"/>
</dbReference>